<evidence type="ECO:0000256" key="3">
    <source>
        <dbReference type="ARBA" id="ARBA00023125"/>
    </source>
</evidence>
<dbReference type="InterPro" id="IPR011010">
    <property type="entry name" value="DNA_brk_join_enz"/>
</dbReference>
<dbReference type="RefSeq" id="WP_044347640.1">
    <property type="nucleotide sequence ID" value="NZ_AZAC01000009.1"/>
</dbReference>
<evidence type="ECO:0000259" key="6">
    <source>
        <dbReference type="PROSITE" id="PS51898"/>
    </source>
</evidence>
<dbReference type="STRING" id="1429043.X474_07285"/>
<name>A0A0D2JYQ6_9BACT</name>
<dbReference type="PANTHER" id="PTHR30349">
    <property type="entry name" value="PHAGE INTEGRASE-RELATED"/>
    <property type="match status" value="1"/>
</dbReference>
<sequence length="302" mass="34624">MTDLLEQFNLFISYCRRKGLSDHTIRAYQKDLSDYFEYLYVLSGPLTGKKLLESWLSKMRSRGYSPATIKRKIASLRSAFAWLEEEELITANPFLGFKTSIKLPKRLPKSLTKFELAALFRQAELEAETSNNLTCKSLQLAIELMFATGVRVAEICSLCPSDVDLQGGVLRIFGKGSKEREVYVVNKNTLKILKKYLSEYAPQIQAVNHLLLTQRETPATPDFIRRNLLELAKRAKIERRVTPHMLRHSAATQLLEQGVDIRYVQRLLGHSSISTTEIYTYVSNTSLRNCLKKYDPRAKMHP</sequence>
<keyword evidence="3 5" id="KW-0238">DNA-binding</keyword>
<dbReference type="InterPro" id="IPR004107">
    <property type="entry name" value="Integrase_SAM-like_N"/>
</dbReference>
<dbReference type="GO" id="GO:0015074">
    <property type="term" value="P:DNA integration"/>
    <property type="evidence" value="ECO:0007669"/>
    <property type="project" value="UniProtKB-KW"/>
</dbReference>
<dbReference type="PROSITE" id="PS51900">
    <property type="entry name" value="CB"/>
    <property type="match status" value="1"/>
</dbReference>
<evidence type="ECO:0000313" key="8">
    <source>
        <dbReference type="EMBL" id="KIX14695.1"/>
    </source>
</evidence>
<accession>A0A0D2JYQ6</accession>
<dbReference type="InterPro" id="IPR002104">
    <property type="entry name" value="Integrase_catalytic"/>
</dbReference>
<dbReference type="InterPro" id="IPR010998">
    <property type="entry name" value="Integrase_recombinase_N"/>
</dbReference>
<proteinExistence type="inferred from homology"/>
<evidence type="ECO:0000259" key="7">
    <source>
        <dbReference type="PROSITE" id="PS51900"/>
    </source>
</evidence>
<protein>
    <recommendedName>
        <fullName evidence="10">Integrase</fullName>
    </recommendedName>
</protein>
<dbReference type="InterPro" id="IPR050090">
    <property type="entry name" value="Tyrosine_recombinase_XerCD"/>
</dbReference>
<gene>
    <name evidence="8" type="ORF">X474_07285</name>
</gene>
<comment type="caution">
    <text evidence="8">The sequence shown here is derived from an EMBL/GenBank/DDBJ whole genome shotgun (WGS) entry which is preliminary data.</text>
</comment>
<evidence type="ECO:0000313" key="9">
    <source>
        <dbReference type="Proteomes" id="UP000032233"/>
    </source>
</evidence>
<dbReference type="InterPro" id="IPR013762">
    <property type="entry name" value="Integrase-like_cat_sf"/>
</dbReference>
<reference evidence="8 9" key="1">
    <citation type="submission" date="2013-11" db="EMBL/GenBank/DDBJ databases">
        <title>Metagenomic analysis of a methanogenic consortium involved in long chain n-alkane degradation.</title>
        <authorList>
            <person name="Davidova I.A."/>
            <person name="Callaghan A.V."/>
            <person name="Wawrik B."/>
            <person name="Pruitt S."/>
            <person name="Marks C."/>
            <person name="Duncan K.E."/>
            <person name="Suflita J.M."/>
        </authorList>
    </citation>
    <scope>NUCLEOTIDE SEQUENCE [LARGE SCALE GENOMIC DNA]</scope>
    <source>
        <strain evidence="8 9">SPR</strain>
    </source>
</reference>
<dbReference type="EMBL" id="AZAC01000009">
    <property type="protein sequence ID" value="KIX14695.1"/>
    <property type="molecule type" value="Genomic_DNA"/>
</dbReference>
<evidence type="ECO:0000256" key="2">
    <source>
        <dbReference type="ARBA" id="ARBA00022908"/>
    </source>
</evidence>
<dbReference type="Proteomes" id="UP000032233">
    <property type="component" value="Unassembled WGS sequence"/>
</dbReference>
<feature type="domain" description="Tyr recombinase" evidence="6">
    <location>
        <begin position="106"/>
        <end position="292"/>
    </location>
</feature>
<dbReference type="GO" id="GO:0003677">
    <property type="term" value="F:DNA binding"/>
    <property type="evidence" value="ECO:0007669"/>
    <property type="project" value="UniProtKB-UniRule"/>
</dbReference>
<keyword evidence="9" id="KW-1185">Reference proteome</keyword>
<evidence type="ECO:0008006" key="10">
    <source>
        <dbReference type="Google" id="ProtNLM"/>
    </source>
</evidence>
<evidence type="ECO:0000256" key="5">
    <source>
        <dbReference type="PROSITE-ProRule" id="PRU01248"/>
    </source>
</evidence>
<comment type="similarity">
    <text evidence="1">Belongs to the 'phage' integrase family.</text>
</comment>
<dbReference type="Pfam" id="PF02899">
    <property type="entry name" value="Phage_int_SAM_1"/>
    <property type="match status" value="1"/>
</dbReference>
<keyword evidence="4" id="KW-0233">DNA recombination</keyword>
<dbReference type="InterPro" id="IPR044068">
    <property type="entry name" value="CB"/>
</dbReference>
<dbReference type="AlphaFoldDB" id="A0A0D2JYQ6"/>
<dbReference type="PANTHER" id="PTHR30349:SF41">
    <property type="entry name" value="INTEGRASE_RECOMBINASE PROTEIN MJ0367-RELATED"/>
    <property type="match status" value="1"/>
</dbReference>
<evidence type="ECO:0000256" key="4">
    <source>
        <dbReference type="ARBA" id="ARBA00023172"/>
    </source>
</evidence>
<dbReference type="OrthoDB" id="283809at2"/>
<keyword evidence="2" id="KW-0229">DNA integration</keyword>
<dbReference type="InParanoid" id="A0A0D2JYQ6"/>
<organism evidence="8 9">
    <name type="scientific">Dethiosulfatarculus sandiegensis</name>
    <dbReference type="NCBI Taxonomy" id="1429043"/>
    <lineage>
        <taxon>Bacteria</taxon>
        <taxon>Pseudomonadati</taxon>
        <taxon>Thermodesulfobacteriota</taxon>
        <taxon>Desulfarculia</taxon>
        <taxon>Desulfarculales</taxon>
        <taxon>Desulfarculaceae</taxon>
        <taxon>Dethiosulfatarculus</taxon>
    </lineage>
</organism>
<dbReference type="Pfam" id="PF00589">
    <property type="entry name" value="Phage_integrase"/>
    <property type="match status" value="1"/>
</dbReference>
<feature type="domain" description="Core-binding (CB)" evidence="7">
    <location>
        <begin position="2"/>
        <end position="84"/>
    </location>
</feature>
<dbReference type="PROSITE" id="PS51898">
    <property type="entry name" value="TYR_RECOMBINASE"/>
    <property type="match status" value="1"/>
</dbReference>
<dbReference type="SUPFAM" id="SSF56349">
    <property type="entry name" value="DNA breaking-rejoining enzymes"/>
    <property type="match status" value="1"/>
</dbReference>
<dbReference type="Gene3D" id="1.10.150.130">
    <property type="match status" value="1"/>
</dbReference>
<dbReference type="Gene3D" id="1.10.443.10">
    <property type="entry name" value="Intergrase catalytic core"/>
    <property type="match status" value="1"/>
</dbReference>
<evidence type="ECO:0000256" key="1">
    <source>
        <dbReference type="ARBA" id="ARBA00008857"/>
    </source>
</evidence>
<dbReference type="GO" id="GO:0006310">
    <property type="term" value="P:DNA recombination"/>
    <property type="evidence" value="ECO:0007669"/>
    <property type="project" value="UniProtKB-KW"/>
</dbReference>